<dbReference type="Proteomes" id="UP001140272">
    <property type="component" value="Unassembled WGS sequence"/>
</dbReference>
<dbReference type="Pfam" id="PF10698">
    <property type="entry name" value="DUF2505"/>
    <property type="match status" value="1"/>
</dbReference>
<evidence type="ECO:0000313" key="3">
    <source>
        <dbReference type="Proteomes" id="UP001055159"/>
    </source>
</evidence>
<proteinExistence type="predicted"/>
<reference evidence="1" key="1">
    <citation type="submission" date="2020-07" db="EMBL/GenBank/DDBJ databases">
        <authorList>
            <person name="Pettersson B.M.F."/>
            <person name="Behra P.R.K."/>
            <person name="Ramesh M."/>
            <person name="Das S."/>
            <person name="Dasgupta S."/>
            <person name="Kirsebom L.A."/>
        </authorList>
    </citation>
    <scope>NUCLEOTIDE SEQUENCE</scope>
    <source>
        <strain evidence="1">DSM 45406</strain>
    </source>
</reference>
<evidence type="ECO:0000313" key="1">
    <source>
        <dbReference type="EMBL" id="MCV7072880.1"/>
    </source>
</evidence>
<evidence type="ECO:0000313" key="2">
    <source>
        <dbReference type="EMBL" id="ULP35254.1"/>
    </source>
</evidence>
<reference evidence="2" key="3">
    <citation type="submission" date="2022-08" db="EMBL/GenBank/DDBJ databases">
        <title>Whole genome sequencing of non-tuberculosis mycobacteria type-strains.</title>
        <authorList>
            <person name="Igarashi Y."/>
            <person name="Osugi A."/>
            <person name="Mitarai S."/>
        </authorList>
    </citation>
    <scope>NUCLEOTIDE SEQUENCE</scope>
    <source>
        <strain evidence="2">JCM 16372</strain>
    </source>
</reference>
<protein>
    <submittedName>
        <fullName evidence="1">DUF2505 domain-containing protein</fullName>
    </submittedName>
</protein>
<dbReference type="AlphaFoldDB" id="A0A9X3BS15"/>
<sequence length="167" mass="18279">MTRTIDFAIDSPVDVDRIHWAFSQEDYWRARMKTFGGMGKLKSLDVDPDGSVAVTLFHDLHPEGLPKALAKFFPRNWQVVQEETWAPQADGSVRGEVGVVTHGAPGSGRGIALLTPADPGARLSCTATVDFKVPLVGGKIEGMIGRLMVPQFSVILRYTAKWITQNS</sequence>
<organism evidence="1 4">
    <name type="scientific">Mycolicibacterium rufum</name>
    <dbReference type="NCBI Taxonomy" id="318424"/>
    <lineage>
        <taxon>Bacteria</taxon>
        <taxon>Bacillati</taxon>
        <taxon>Actinomycetota</taxon>
        <taxon>Actinomycetes</taxon>
        <taxon>Mycobacteriales</taxon>
        <taxon>Mycobacteriaceae</taxon>
        <taxon>Mycolicibacterium</taxon>
    </lineage>
</organism>
<dbReference type="Proteomes" id="UP001055159">
    <property type="component" value="Chromosome"/>
</dbReference>
<evidence type="ECO:0000313" key="4">
    <source>
        <dbReference type="Proteomes" id="UP001140272"/>
    </source>
</evidence>
<dbReference type="InterPro" id="IPR019639">
    <property type="entry name" value="DUF2505"/>
</dbReference>
<keyword evidence="3" id="KW-1185">Reference proteome</keyword>
<gene>
    <name evidence="1" type="ORF">H7H73_23555</name>
    <name evidence="2" type="ORF">MJO55_18395</name>
</gene>
<dbReference type="EMBL" id="CP092427">
    <property type="protein sequence ID" value="ULP35254.1"/>
    <property type="molecule type" value="Genomic_DNA"/>
</dbReference>
<name>A0A9X3BS15_9MYCO</name>
<reference evidence="1" key="2">
    <citation type="journal article" date="2022" name="BMC Genomics">
        <title>Comparative genome analysis of mycobacteria focusing on tRNA and non-coding RNA.</title>
        <authorList>
            <person name="Behra P.R.K."/>
            <person name="Pettersson B.M.F."/>
            <person name="Ramesh M."/>
            <person name="Das S."/>
            <person name="Dasgupta S."/>
            <person name="Kirsebom L.A."/>
        </authorList>
    </citation>
    <scope>NUCLEOTIDE SEQUENCE</scope>
    <source>
        <strain evidence="1">DSM 45406</strain>
    </source>
</reference>
<dbReference type="RefSeq" id="WP_043410877.1">
    <property type="nucleotide sequence ID" value="NZ_CP092427.2"/>
</dbReference>
<accession>A0A9X3BS15</accession>
<dbReference type="EMBL" id="JACKRN010000769">
    <property type="protein sequence ID" value="MCV7072880.1"/>
    <property type="molecule type" value="Genomic_DNA"/>
</dbReference>